<dbReference type="Pfam" id="PF23305">
    <property type="entry name" value="DUF7082"/>
    <property type="match status" value="1"/>
</dbReference>
<dbReference type="PANTHER" id="PTHR39463:SF1">
    <property type="entry name" value="MEDUSA"/>
    <property type="match status" value="1"/>
</dbReference>
<evidence type="ECO:0000259" key="2">
    <source>
        <dbReference type="Pfam" id="PF23305"/>
    </source>
</evidence>
<feature type="compositionally biased region" description="Polar residues" evidence="1">
    <location>
        <begin position="622"/>
        <end position="654"/>
    </location>
</feature>
<organism evidence="3 4">
    <name type="scientific">Seiridium cardinale</name>
    <dbReference type="NCBI Taxonomy" id="138064"/>
    <lineage>
        <taxon>Eukaryota</taxon>
        <taxon>Fungi</taxon>
        <taxon>Dikarya</taxon>
        <taxon>Ascomycota</taxon>
        <taxon>Pezizomycotina</taxon>
        <taxon>Sordariomycetes</taxon>
        <taxon>Xylariomycetidae</taxon>
        <taxon>Amphisphaeriales</taxon>
        <taxon>Sporocadaceae</taxon>
        <taxon>Seiridium</taxon>
    </lineage>
</organism>
<dbReference type="InterPro" id="IPR055509">
    <property type="entry name" value="DUF7082"/>
</dbReference>
<dbReference type="EMBL" id="JARVKM010000070">
    <property type="protein sequence ID" value="KAK9771733.1"/>
    <property type="molecule type" value="Genomic_DNA"/>
</dbReference>
<feature type="compositionally biased region" description="Polar residues" evidence="1">
    <location>
        <begin position="575"/>
        <end position="596"/>
    </location>
</feature>
<feature type="compositionally biased region" description="Polar residues" evidence="1">
    <location>
        <begin position="661"/>
        <end position="688"/>
    </location>
</feature>
<feature type="region of interest" description="Disordered" evidence="1">
    <location>
        <begin position="1"/>
        <end position="24"/>
    </location>
</feature>
<feature type="compositionally biased region" description="Polar residues" evidence="1">
    <location>
        <begin position="60"/>
        <end position="75"/>
    </location>
</feature>
<feature type="region of interest" description="Disordered" evidence="1">
    <location>
        <begin position="36"/>
        <end position="75"/>
    </location>
</feature>
<feature type="compositionally biased region" description="Basic and acidic residues" evidence="1">
    <location>
        <begin position="261"/>
        <end position="286"/>
    </location>
</feature>
<feature type="domain" description="DUF7082" evidence="2">
    <location>
        <begin position="414"/>
        <end position="569"/>
    </location>
</feature>
<reference evidence="3 4" key="1">
    <citation type="submission" date="2024-02" db="EMBL/GenBank/DDBJ databases">
        <title>First draft genome assembly of two strains of Seiridium cardinale.</title>
        <authorList>
            <person name="Emiliani G."/>
            <person name="Scali E."/>
        </authorList>
    </citation>
    <scope>NUCLEOTIDE SEQUENCE [LARGE SCALE GENOMIC DNA]</scope>
    <source>
        <strain evidence="3 4">BM-138-000479</strain>
    </source>
</reference>
<accession>A0ABR2XD58</accession>
<name>A0ABR2XD58_9PEZI</name>
<protein>
    <submittedName>
        <fullName evidence="3">Transcriptional regulator Medusa</fullName>
    </submittedName>
</protein>
<gene>
    <name evidence="3" type="ORF">SCAR479_11521</name>
</gene>
<dbReference type="PANTHER" id="PTHR39463">
    <property type="entry name" value="MEDUSA"/>
    <property type="match status" value="1"/>
</dbReference>
<evidence type="ECO:0000256" key="1">
    <source>
        <dbReference type="SAM" id="MobiDB-lite"/>
    </source>
</evidence>
<keyword evidence="4" id="KW-1185">Reference proteome</keyword>
<sequence>MSTSKFGGYPFEPHFHPDRPIIIDPDVESPETVALRYEEEAARASGGGQRGDSPGLLTASAYSKSQPPQMHSSYTLPSIGVPADSVLIKGGAVGFESSRAYQDSQYQYPAQSFPTHQTENVAAHLNQMAFAANSSAAPYVTPVLPTLISPCDPSVGITGTKVMIKITAPYDLLAVTNHFYLVFGQQRCAAHAVRDHQDNSGYGYVISGDAPHFSDTRSASISVPLSLLIEMPDAQGPTTLEVGTFTYHDGQVGPADPAPEDITRAKVRPSPEHREDTPKQEHHRLQEPPTNTYGYPPEAQQAAETHYDPNYASTGSNGNMMAAYHRSSYADDYSRHIPPPIKTTSLWGSYGPSLTSMRSPAMGHTNHTTITRPSIASLPAPASANPQLVRTSTLQTSGSPSASFNPYTMFQQSKAKLNIAGDLESMAAGWTTEECDNRRRIVLFRKHQQGAILTASFKPVSVNERPPNSICISCIYWQEKGECYVTSVDTIHLLEQLVAAPSRFTVEEKNRIRRNLEGFRPLTVSKAKADSEEFFKIIMAFPNPKPRNIEKDVKVFPWKILSQALKKIISKYSASPSSQVGPSTGQMLLTPVSNPSPGLYQHSHHPPTPSESSYGHHDHHNMTSPRSLSGGPSSWHTYSTRPLSPSLKSHSPTTGGIRIPSLSSYGTSDGRHSTSSGYGIASQPQTRWDTTSTNGYIDASGIPAYTSHHQSHVYSTAGYGDGGQRA</sequence>
<evidence type="ECO:0000313" key="3">
    <source>
        <dbReference type="EMBL" id="KAK9771733.1"/>
    </source>
</evidence>
<feature type="region of interest" description="Disordered" evidence="1">
    <location>
        <begin position="249"/>
        <end position="291"/>
    </location>
</feature>
<evidence type="ECO:0000313" key="4">
    <source>
        <dbReference type="Proteomes" id="UP001465668"/>
    </source>
</evidence>
<comment type="caution">
    <text evidence="3">The sequence shown here is derived from an EMBL/GenBank/DDBJ whole genome shotgun (WGS) entry which is preliminary data.</text>
</comment>
<dbReference type="Proteomes" id="UP001465668">
    <property type="component" value="Unassembled WGS sequence"/>
</dbReference>
<feature type="region of interest" description="Disordered" evidence="1">
    <location>
        <begin position="575"/>
        <end position="688"/>
    </location>
</feature>
<proteinExistence type="predicted"/>